<gene>
    <name evidence="1" type="ORF">CAEBREN_28678</name>
</gene>
<dbReference type="Proteomes" id="UP000008068">
    <property type="component" value="Unassembled WGS sequence"/>
</dbReference>
<evidence type="ECO:0000313" key="2">
    <source>
        <dbReference type="Proteomes" id="UP000008068"/>
    </source>
</evidence>
<dbReference type="InterPro" id="IPR016187">
    <property type="entry name" value="CTDL_fold"/>
</dbReference>
<keyword evidence="2" id="KW-1185">Reference proteome</keyword>
<organism evidence="2">
    <name type="scientific">Caenorhabditis brenneri</name>
    <name type="common">Nematode worm</name>
    <dbReference type="NCBI Taxonomy" id="135651"/>
    <lineage>
        <taxon>Eukaryota</taxon>
        <taxon>Metazoa</taxon>
        <taxon>Ecdysozoa</taxon>
        <taxon>Nematoda</taxon>
        <taxon>Chromadorea</taxon>
        <taxon>Rhabditida</taxon>
        <taxon>Rhabditina</taxon>
        <taxon>Rhabditomorpha</taxon>
        <taxon>Rhabditoidea</taxon>
        <taxon>Rhabditidae</taxon>
        <taxon>Peloderinae</taxon>
        <taxon>Caenorhabditis</taxon>
    </lineage>
</organism>
<dbReference type="HOGENOM" id="CLU_2499902_0_0_1"/>
<dbReference type="AlphaFoldDB" id="G0NC74"/>
<protein>
    <recommendedName>
        <fullName evidence="3">C-type lectin domain-containing protein</fullName>
    </recommendedName>
</protein>
<reference evidence="2" key="1">
    <citation type="submission" date="2011-07" db="EMBL/GenBank/DDBJ databases">
        <authorList>
            <consortium name="Caenorhabditis brenneri Sequencing and Analysis Consortium"/>
            <person name="Wilson R.K."/>
        </authorList>
    </citation>
    <scope>NUCLEOTIDE SEQUENCE [LARGE SCALE GENOMIC DNA]</scope>
    <source>
        <strain evidence="2">PB2801</strain>
    </source>
</reference>
<dbReference type="SUPFAM" id="SSF56436">
    <property type="entry name" value="C-type lectin-like"/>
    <property type="match status" value="1"/>
</dbReference>
<proteinExistence type="predicted"/>
<sequence>MAVISGSATNEALRLSFSVSSSTFEEAWIAPSSGYTNVASGYSAASGSCYSMVLSASDSGVYTQRGFWRPNSCSVVKNYGICEKAL</sequence>
<evidence type="ECO:0000313" key="1">
    <source>
        <dbReference type="EMBL" id="EGT57367.1"/>
    </source>
</evidence>
<name>G0NC74_CAEBE</name>
<accession>G0NC74</accession>
<dbReference type="STRING" id="135651.G0NC74"/>
<dbReference type="eggNOG" id="KOG4297">
    <property type="taxonomic scope" value="Eukaryota"/>
</dbReference>
<dbReference type="InParanoid" id="G0NC74"/>
<dbReference type="EMBL" id="GL379861">
    <property type="protein sequence ID" value="EGT57367.1"/>
    <property type="molecule type" value="Genomic_DNA"/>
</dbReference>
<evidence type="ECO:0008006" key="3">
    <source>
        <dbReference type="Google" id="ProtNLM"/>
    </source>
</evidence>